<dbReference type="InterPro" id="IPR051589">
    <property type="entry name" value="Sialate-O-sulfotransferase"/>
</dbReference>
<dbReference type="EMBL" id="LTAN01000002">
    <property type="protein sequence ID" value="OBR14457.1"/>
    <property type="molecule type" value="Genomic_DNA"/>
</dbReference>
<gene>
    <name evidence="3" type="ORF">CH63R_03183</name>
</gene>
<dbReference type="AlphaFoldDB" id="A0A1B7YQZ9"/>
<name>A0A1B7YQZ9_COLHI</name>
<dbReference type="OrthoDB" id="5985073at2759"/>
<dbReference type="GeneID" id="28862265"/>
<evidence type="ECO:0000259" key="2">
    <source>
        <dbReference type="PROSITE" id="PS51212"/>
    </source>
</evidence>
<proteinExistence type="predicted"/>
<protein>
    <submittedName>
        <fullName evidence="3">Copper radical oxidase</fullName>
    </submittedName>
</protein>
<evidence type="ECO:0000313" key="3">
    <source>
        <dbReference type="EMBL" id="OBR14457.1"/>
    </source>
</evidence>
<feature type="domain" description="WSC" evidence="2">
    <location>
        <begin position="219"/>
        <end position="312"/>
    </location>
</feature>
<keyword evidence="1" id="KW-0677">Repeat</keyword>
<evidence type="ECO:0000313" key="4">
    <source>
        <dbReference type="Proteomes" id="UP000092177"/>
    </source>
</evidence>
<dbReference type="RefSeq" id="XP_018162974.1">
    <property type="nucleotide sequence ID" value="XM_018298158.1"/>
</dbReference>
<comment type="caution">
    <text evidence="3">The sequence shown here is derived from an EMBL/GenBank/DDBJ whole genome shotgun (WGS) entry which is preliminary data.</text>
</comment>
<organism evidence="3 4">
    <name type="scientific">Colletotrichum higginsianum (strain IMI 349063)</name>
    <name type="common">Crucifer anthracnose fungus</name>
    <dbReference type="NCBI Taxonomy" id="759273"/>
    <lineage>
        <taxon>Eukaryota</taxon>
        <taxon>Fungi</taxon>
        <taxon>Dikarya</taxon>
        <taxon>Ascomycota</taxon>
        <taxon>Pezizomycotina</taxon>
        <taxon>Sordariomycetes</taxon>
        <taxon>Hypocreomycetidae</taxon>
        <taxon>Glomerellales</taxon>
        <taxon>Glomerellaceae</taxon>
        <taxon>Colletotrichum</taxon>
        <taxon>Colletotrichum destructivum species complex</taxon>
    </lineage>
</organism>
<feature type="domain" description="WSC" evidence="2">
    <location>
        <begin position="325"/>
        <end position="417"/>
    </location>
</feature>
<reference evidence="4" key="1">
    <citation type="journal article" date="2017" name="BMC Genomics">
        <title>Gapless genome assembly of Colletotrichum higginsianum reveals chromosome structure and association of transposable elements with secondary metabolite gene clusters.</title>
        <authorList>
            <person name="Dallery J.-F."/>
            <person name="Lapalu N."/>
            <person name="Zampounis A."/>
            <person name="Pigne S."/>
            <person name="Luyten I."/>
            <person name="Amselem J."/>
            <person name="Wittenberg A.H.J."/>
            <person name="Zhou S."/>
            <person name="de Queiroz M.V."/>
            <person name="Robin G.P."/>
            <person name="Auger A."/>
            <person name="Hainaut M."/>
            <person name="Henrissat B."/>
            <person name="Kim K.-T."/>
            <person name="Lee Y.-H."/>
            <person name="Lespinet O."/>
            <person name="Schwartz D.C."/>
            <person name="Thon M.R."/>
            <person name="O'Connell R.J."/>
        </authorList>
    </citation>
    <scope>NUCLEOTIDE SEQUENCE [LARGE SCALE GENOMIC DNA]</scope>
    <source>
        <strain evidence="4">IMI 349063</strain>
    </source>
</reference>
<dbReference type="KEGG" id="chig:CH63R_03183"/>
<dbReference type="Proteomes" id="UP000092177">
    <property type="component" value="Chromosome 2"/>
</dbReference>
<feature type="domain" description="WSC" evidence="2">
    <location>
        <begin position="114"/>
        <end position="207"/>
    </location>
</feature>
<accession>A0A1B7YQZ9</accession>
<dbReference type="InterPro" id="IPR002889">
    <property type="entry name" value="WSC_carb-bd"/>
</dbReference>
<dbReference type="SMART" id="SM00321">
    <property type="entry name" value="WSC"/>
    <property type="match status" value="3"/>
</dbReference>
<dbReference type="Pfam" id="PF01822">
    <property type="entry name" value="WSC"/>
    <property type="match status" value="3"/>
</dbReference>
<dbReference type="PANTHER" id="PTHR45964">
    <property type="entry name" value="WSCD FAMILY MEMBER CG9164"/>
    <property type="match status" value="1"/>
</dbReference>
<sequence length="503" mass="53113">MFPIHHPLHHSSHHTTLFLQAYPPKLSPAALSAIMHVYSYLPVVALALITAVSAQNDIQDVTNNGVAYGALNSIQAEAAPAKRSVDLVAHGTSIQRSVLKRTLPSGICTNLPSRWSYLGCHTDSPSARVLSGASVHGSDMSQEKCIAFCDRKGYSVAGVEWGRECYCGYLLASSAIKAPEEECSKPCEGNRDEVCGEGGRINVFTNGDAAPAILAASGDFKSIGCYSDHASARTLTKGISLSGGVRVSDCTSACAAQGYQFAGLEFGKECFCGTSIENDGKPISAESCNMACTADKTQYCGGAAAINIYKNDKLQPNSPSVIPDGWTSKNCYTDTPSGRTLSYKVPSFDKFSAAQCVSKCAGLNYLYAGLEYGSECFCGNTIDNGNGPAATGCDMSCAGNRADKCGGAGRMNLYQAPCKGTPGCHFGYGVVKTYLGNGLTQPKQCSDFCHAEPSCQSIQYGIYFDGRPFCNLFQFAIPVVLSQGSGESGPCSTYTFYDSVCSL</sequence>
<evidence type="ECO:0000256" key="1">
    <source>
        <dbReference type="ARBA" id="ARBA00022737"/>
    </source>
</evidence>
<dbReference type="VEuPathDB" id="FungiDB:CH63R_03183"/>
<keyword evidence="4" id="KW-1185">Reference proteome</keyword>
<dbReference type="PROSITE" id="PS51212">
    <property type="entry name" value="WSC"/>
    <property type="match status" value="3"/>
</dbReference>
<dbReference type="PANTHER" id="PTHR45964:SF5">
    <property type="entry name" value="WSCD FAMILY MEMBER CG9164"/>
    <property type="match status" value="1"/>
</dbReference>